<dbReference type="InterPro" id="IPR025682">
    <property type="entry name" value="CpXC_dom"/>
</dbReference>
<proteinExistence type="predicted"/>
<name>C9KQ25_9FIRM</name>
<dbReference type="eggNOG" id="ENOG5032TQR">
    <property type="taxonomic scope" value="Bacteria"/>
</dbReference>
<protein>
    <recommendedName>
        <fullName evidence="1">CpXC domain-containing protein</fullName>
    </recommendedName>
</protein>
<gene>
    <name evidence="2" type="ORF">MITSMUL_05333</name>
</gene>
<evidence type="ECO:0000313" key="2">
    <source>
        <dbReference type="EMBL" id="EEX68330.1"/>
    </source>
</evidence>
<dbReference type="AlphaFoldDB" id="C9KQ25"/>
<dbReference type="EMBL" id="ABWK02000020">
    <property type="protein sequence ID" value="EEX68330.1"/>
    <property type="molecule type" value="Genomic_DNA"/>
</dbReference>
<feature type="domain" description="CpXC" evidence="1">
    <location>
        <begin position="27"/>
        <end position="157"/>
    </location>
</feature>
<sequence length="243" mass="27900">MWYHESQRKSKQTERTIHMTNTKTVHVTCPSCHAQGEFTVYKSINTKESPALKEKVRDGSLFQFACPACGAKTTVDYPFLYHQPEDHYMINYGKLEDGAKALEMLRGKGVALKDWAAEMEKTTRPYVLRAVDDRLAFREKLFIFDAGLDDRLVEIYKFMVCYQYAAAGKAQGGEHAYFYTDSKGHHRVQLVRGKETLGLADFPRKIYNQIHAEYAKKLGDIRKAEPVVDEAWARKFLMAQGQV</sequence>
<dbReference type="Proteomes" id="UP000003671">
    <property type="component" value="Unassembled WGS sequence"/>
</dbReference>
<evidence type="ECO:0000313" key="3">
    <source>
        <dbReference type="Proteomes" id="UP000003671"/>
    </source>
</evidence>
<reference evidence="2" key="1">
    <citation type="submission" date="2009-09" db="EMBL/GenBank/DDBJ databases">
        <authorList>
            <person name="Weinstock G."/>
            <person name="Sodergren E."/>
            <person name="Clifton S."/>
            <person name="Fulton L."/>
            <person name="Fulton B."/>
            <person name="Courtney L."/>
            <person name="Fronick C."/>
            <person name="Harrison M."/>
            <person name="Strong C."/>
            <person name="Farmer C."/>
            <person name="Delahaunty K."/>
            <person name="Markovic C."/>
            <person name="Hall O."/>
            <person name="Minx P."/>
            <person name="Tomlinson C."/>
            <person name="Mitreva M."/>
            <person name="Nelson J."/>
            <person name="Hou S."/>
            <person name="Wollam A."/>
            <person name="Pepin K.H."/>
            <person name="Johnson M."/>
            <person name="Bhonagiri V."/>
            <person name="Nash W.E."/>
            <person name="Warren W."/>
            <person name="Chinwalla A."/>
            <person name="Mardis E.R."/>
            <person name="Wilson R.K."/>
        </authorList>
    </citation>
    <scope>NUCLEOTIDE SEQUENCE [LARGE SCALE GENOMIC DNA]</scope>
    <source>
        <strain evidence="2">DSM 20544</strain>
    </source>
</reference>
<keyword evidence="3" id="KW-1185">Reference proteome</keyword>
<organism evidence="2 3">
    <name type="scientific">Mitsuokella multacida DSM 20544</name>
    <dbReference type="NCBI Taxonomy" id="500635"/>
    <lineage>
        <taxon>Bacteria</taxon>
        <taxon>Bacillati</taxon>
        <taxon>Bacillota</taxon>
        <taxon>Negativicutes</taxon>
        <taxon>Selenomonadales</taxon>
        <taxon>Selenomonadaceae</taxon>
        <taxon>Mitsuokella</taxon>
    </lineage>
</organism>
<dbReference type="Pfam" id="PF14353">
    <property type="entry name" value="CpXC"/>
    <property type="match status" value="1"/>
</dbReference>
<dbReference type="STRING" id="500635.MITSMUL_05333"/>
<dbReference type="HOGENOM" id="CLU_109345_1_0_9"/>
<accession>C9KQ25</accession>
<comment type="caution">
    <text evidence="2">The sequence shown here is derived from an EMBL/GenBank/DDBJ whole genome shotgun (WGS) entry which is preliminary data.</text>
</comment>
<evidence type="ECO:0000259" key="1">
    <source>
        <dbReference type="Pfam" id="PF14353"/>
    </source>
</evidence>
<dbReference type="PATRIC" id="fig|500635.8.peg.1963"/>